<evidence type="ECO:0000313" key="1">
    <source>
        <dbReference type="EMBL" id="GET85479.1"/>
    </source>
</evidence>
<dbReference type="InterPro" id="IPR023614">
    <property type="entry name" value="Porin_dom_sf"/>
</dbReference>
<organism evidence="1 2">
    <name type="scientific">Leishmania tarentolae</name>
    <name type="common">Sauroleishmania tarentolae</name>
    <dbReference type="NCBI Taxonomy" id="5689"/>
    <lineage>
        <taxon>Eukaryota</taxon>
        <taxon>Discoba</taxon>
        <taxon>Euglenozoa</taxon>
        <taxon>Kinetoplastea</taxon>
        <taxon>Metakinetoplastina</taxon>
        <taxon>Trypanosomatida</taxon>
        <taxon>Trypanosomatidae</taxon>
        <taxon>Leishmaniinae</taxon>
        <taxon>Leishmania</taxon>
        <taxon>lizard Leishmania</taxon>
    </lineage>
</organism>
<keyword evidence="2" id="KW-1185">Reference proteome</keyword>
<sequence length="275" mass="29860">MLLKEYRKGSENLLTKNFSRGGEWKIENKGKAPKGSYALATTSNTHGDVSVDVEGMTQSGAYHGKLTFASKDFSDVKVTVCAEDFRNHRVEAIIGHKGQSLRNMSVEVSHQTVKPIAGGYLSVNDKVTAKAMELALSMAAGKGVHIGCGTKYDLKSQAIDWTAACRLEATNGLVVTAHTNRLLSFTADVVSKAPLHPKFQPCVAATVTMNPKSMTWDGSMALEWGCQMMLGNTAKVRISKNLDWVASYVAKLRDDWTLVVSIDQTMKAGVTLTRS</sequence>
<protein>
    <submittedName>
        <fullName evidence="1">Uncharacterized protein</fullName>
    </submittedName>
</protein>
<reference evidence="1" key="1">
    <citation type="submission" date="2019-11" db="EMBL/GenBank/DDBJ databases">
        <title>Leishmania tarentolae CDS.</title>
        <authorList>
            <person name="Goto Y."/>
            <person name="Yamagishi J."/>
        </authorList>
    </citation>
    <scope>NUCLEOTIDE SEQUENCE [LARGE SCALE GENOMIC DNA]</scope>
    <source>
        <strain evidence="1">Parrot Tar II</strain>
    </source>
</reference>
<proteinExistence type="predicted"/>
<dbReference type="Proteomes" id="UP000419144">
    <property type="component" value="Unassembled WGS sequence"/>
</dbReference>
<dbReference type="AlphaFoldDB" id="A0A640KD90"/>
<dbReference type="Gene3D" id="2.40.160.10">
    <property type="entry name" value="Porin"/>
    <property type="match status" value="1"/>
</dbReference>
<accession>A0A640KD90</accession>
<evidence type="ECO:0000313" key="2">
    <source>
        <dbReference type="Proteomes" id="UP000419144"/>
    </source>
</evidence>
<dbReference type="VEuPathDB" id="TriTrypDB:LtaPh_0203800"/>
<gene>
    <name evidence="1" type="ORF">LtaPh_0203800</name>
</gene>
<dbReference type="OrthoDB" id="270618at2759"/>
<comment type="caution">
    <text evidence="1">The sequence shown here is derived from an EMBL/GenBank/DDBJ whole genome shotgun (WGS) entry which is preliminary data.</text>
</comment>
<dbReference type="EMBL" id="BLBS01000002">
    <property type="protein sequence ID" value="GET85479.1"/>
    <property type="molecule type" value="Genomic_DNA"/>
</dbReference>
<name>A0A640KD90_LEITA</name>